<gene>
    <name evidence="2" type="ORF">QR46_1973</name>
</gene>
<keyword evidence="1" id="KW-1133">Transmembrane helix</keyword>
<dbReference type="Proteomes" id="UP000070089">
    <property type="component" value="Unassembled WGS sequence"/>
</dbReference>
<dbReference type="VEuPathDB" id="GiardiaDB:QR46_1973"/>
<feature type="transmembrane region" description="Helical" evidence="1">
    <location>
        <begin position="154"/>
        <end position="177"/>
    </location>
</feature>
<keyword evidence="1" id="KW-0812">Transmembrane</keyword>
<comment type="caution">
    <text evidence="2">The sequence shown here is derived from an EMBL/GenBank/DDBJ whole genome shotgun (WGS) entry which is preliminary data.</text>
</comment>
<evidence type="ECO:0000313" key="3">
    <source>
        <dbReference type="Proteomes" id="UP000070089"/>
    </source>
</evidence>
<dbReference type="OrthoDB" id="10314566at2759"/>
<organism evidence="2 3">
    <name type="scientific">Giardia duodenalis assemblage B</name>
    <dbReference type="NCBI Taxonomy" id="1394984"/>
    <lineage>
        <taxon>Eukaryota</taxon>
        <taxon>Metamonada</taxon>
        <taxon>Diplomonadida</taxon>
        <taxon>Hexamitidae</taxon>
        <taxon>Giardiinae</taxon>
        <taxon>Giardia</taxon>
    </lineage>
</organism>
<dbReference type="EMBL" id="JXTI01000047">
    <property type="protein sequence ID" value="KWX13997.1"/>
    <property type="molecule type" value="Genomic_DNA"/>
</dbReference>
<evidence type="ECO:0000313" key="2">
    <source>
        <dbReference type="EMBL" id="KWX13997.1"/>
    </source>
</evidence>
<sequence>MPLFHCYSYCMTLAQLFDCRTAIKTEIFVAEESKTTELGFHVSPSAGTVFSLRTFPALLSILRTFFGYGQNLQMQQQKNDNPSELTNTQLYANVHRQATRSFNVLAENSDLKEYLTMSIYTVKRLMDRREKDINELEKYFEDTAVKRRSDKRNVILLVILTTFCVCLLFTKRIAVFLTEYQRYKHV</sequence>
<protein>
    <submittedName>
        <fullName evidence="2">Uncharacterized protein</fullName>
    </submittedName>
</protein>
<name>A0A132NVA2_GIAIN</name>
<accession>A0A132NVA2</accession>
<dbReference type="AlphaFoldDB" id="A0A132NVA2"/>
<evidence type="ECO:0000256" key="1">
    <source>
        <dbReference type="SAM" id="Phobius"/>
    </source>
</evidence>
<proteinExistence type="predicted"/>
<reference evidence="2 3" key="1">
    <citation type="journal article" date="2015" name="Mol. Biochem. Parasitol.">
        <title>Identification of polymorphic genes for use in assemblage B genotyping assays through comparative genomics of multiple assemblage B Giardia duodenalis isolates.</title>
        <authorList>
            <person name="Wielinga C."/>
            <person name="Thompson R.C."/>
            <person name="Monis P."/>
            <person name="Ryan U."/>
        </authorList>
    </citation>
    <scope>NUCLEOTIDE SEQUENCE [LARGE SCALE GENOMIC DNA]</scope>
    <source>
        <strain evidence="2 3">BAH15c1</strain>
    </source>
</reference>
<keyword evidence="1" id="KW-0472">Membrane</keyword>